<keyword evidence="6" id="KW-1185">Reference proteome</keyword>
<evidence type="ECO:0000256" key="3">
    <source>
        <dbReference type="SAM" id="Phobius"/>
    </source>
</evidence>
<accession>A0A8S1H1G7</accession>
<evidence type="ECO:0000256" key="1">
    <source>
        <dbReference type="PROSITE-ProRule" id="PRU01005"/>
    </source>
</evidence>
<dbReference type="Gene3D" id="1.10.10.1940">
    <property type="match status" value="1"/>
</dbReference>
<keyword evidence="3" id="KW-0472">Membrane</keyword>
<dbReference type="Pfam" id="PF01549">
    <property type="entry name" value="ShK"/>
    <property type="match status" value="2"/>
</dbReference>
<feature type="region of interest" description="Disordered" evidence="2">
    <location>
        <begin position="213"/>
        <end position="305"/>
    </location>
</feature>
<dbReference type="InterPro" id="IPR006150">
    <property type="entry name" value="Cys_repeat_1"/>
</dbReference>
<evidence type="ECO:0000256" key="2">
    <source>
        <dbReference type="SAM" id="MobiDB-lite"/>
    </source>
</evidence>
<dbReference type="AlphaFoldDB" id="A0A8S1H1G7"/>
<dbReference type="InterPro" id="IPR003582">
    <property type="entry name" value="ShKT_dom"/>
</dbReference>
<evidence type="ECO:0000313" key="6">
    <source>
        <dbReference type="Proteomes" id="UP000835052"/>
    </source>
</evidence>
<evidence type="ECO:0000259" key="4">
    <source>
        <dbReference type="PROSITE" id="PS51670"/>
    </source>
</evidence>
<dbReference type="Proteomes" id="UP000835052">
    <property type="component" value="Unassembled WGS sequence"/>
</dbReference>
<name>A0A8S1H1G7_9PELO</name>
<dbReference type="SMART" id="SM00254">
    <property type="entry name" value="ShKT"/>
    <property type="match status" value="2"/>
</dbReference>
<dbReference type="PROSITE" id="PS51670">
    <property type="entry name" value="SHKT"/>
    <property type="match status" value="1"/>
</dbReference>
<comment type="caution">
    <text evidence="5">The sequence shown here is derived from an EMBL/GenBank/DDBJ whole genome shotgun (WGS) entry which is preliminary data.</text>
</comment>
<feature type="compositionally biased region" description="Acidic residues" evidence="2">
    <location>
        <begin position="258"/>
        <end position="274"/>
    </location>
</feature>
<feature type="transmembrane region" description="Helical" evidence="3">
    <location>
        <begin position="83"/>
        <end position="108"/>
    </location>
</feature>
<keyword evidence="3" id="KW-0812">Transmembrane</keyword>
<feature type="compositionally biased region" description="Low complexity" evidence="2">
    <location>
        <begin position="246"/>
        <end position="257"/>
    </location>
</feature>
<organism evidence="5 6">
    <name type="scientific">Caenorhabditis auriculariae</name>
    <dbReference type="NCBI Taxonomy" id="2777116"/>
    <lineage>
        <taxon>Eukaryota</taxon>
        <taxon>Metazoa</taxon>
        <taxon>Ecdysozoa</taxon>
        <taxon>Nematoda</taxon>
        <taxon>Chromadorea</taxon>
        <taxon>Rhabditida</taxon>
        <taxon>Rhabditina</taxon>
        <taxon>Rhabditomorpha</taxon>
        <taxon>Rhabditoidea</taxon>
        <taxon>Rhabditidae</taxon>
        <taxon>Peloderinae</taxon>
        <taxon>Caenorhabditis</taxon>
    </lineage>
</organism>
<comment type="caution">
    <text evidence="1">Lacks conserved residue(s) required for the propagation of feature annotation.</text>
</comment>
<dbReference type="PANTHER" id="PTHR21724">
    <property type="entry name" value="SHKT DOMAIN-CONTAINING PROTEIN"/>
    <property type="match status" value="1"/>
</dbReference>
<protein>
    <recommendedName>
        <fullName evidence="4">ShKT domain-containing protein</fullName>
    </recommendedName>
</protein>
<dbReference type="SMART" id="SM00289">
    <property type="entry name" value="WR1"/>
    <property type="match status" value="3"/>
</dbReference>
<feature type="compositionally biased region" description="Low complexity" evidence="2">
    <location>
        <begin position="275"/>
        <end position="292"/>
    </location>
</feature>
<gene>
    <name evidence="5" type="ORF">CAUJ_LOCUS5146</name>
</gene>
<feature type="compositionally biased region" description="Polar residues" evidence="2">
    <location>
        <begin position="213"/>
        <end position="230"/>
    </location>
</feature>
<keyword evidence="3" id="KW-1133">Transmembrane helix</keyword>
<sequence length="450" mass="49416">MDDAVGAIKTKSRVTSRSEATHLLVILYGEAKTRSRGREGLVYLKIASVQQAVGTAHSTELLASSVWVNTINSLHLCTSSLPLLFLAQMHIIFVSFLTFLPLASGRFFDMCPSRRQSIGACLAGLCPAGSECINGYCCKGKKAEKLEKVEVEVENLEFGGCTNGRKAIGECIADTCPVGYNCVDGLCCDPDTMVPASTSSTPTTVLHTTQHGQGNYQQMKTSPAVSVSPSTETSEEEETTTEEHTTTTTTTIPTTITTEEELEEEEEEEEEEEITTTTEPVTTTTEQATTATKKASRRFKSRKTTKPTLEMTTSTTPMTTTTTHEEEYLTHEKCPIGEPIGECISNRCPEGHSCLDGFCCILTPQINCTDELVGCRAHLCDRKGYKQFMTNNCAKTCARCHLVNITINELKDCRDRRSDCEEWAAEGFCESTLYTTRQKIKFCGKSCKLC</sequence>
<feature type="domain" description="ShKT" evidence="4">
    <location>
        <begin position="413"/>
        <end position="450"/>
    </location>
</feature>
<reference evidence="5" key="1">
    <citation type="submission" date="2020-10" db="EMBL/GenBank/DDBJ databases">
        <authorList>
            <person name="Kikuchi T."/>
        </authorList>
    </citation>
    <scope>NUCLEOTIDE SEQUENCE</scope>
    <source>
        <strain evidence="5">NKZ352</strain>
    </source>
</reference>
<dbReference type="EMBL" id="CAJGYM010000010">
    <property type="protein sequence ID" value="CAD6189227.1"/>
    <property type="molecule type" value="Genomic_DNA"/>
</dbReference>
<evidence type="ECO:0000313" key="5">
    <source>
        <dbReference type="EMBL" id="CAD6189227.1"/>
    </source>
</evidence>
<proteinExistence type="predicted"/>
<dbReference type="OrthoDB" id="5870787at2759"/>
<feature type="compositionally biased region" description="Basic residues" evidence="2">
    <location>
        <begin position="294"/>
        <end position="305"/>
    </location>
</feature>
<dbReference type="PANTHER" id="PTHR21724:SF94">
    <property type="entry name" value="SHKT DOMAIN-CONTAINING PROTEIN"/>
    <property type="match status" value="1"/>
</dbReference>